<comment type="caution">
    <text evidence="1">The sequence shown here is derived from an EMBL/GenBank/DDBJ whole genome shotgun (WGS) entry which is preliminary data.</text>
</comment>
<dbReference type="EMBL" id="BMAT01002303">
    <property type="protein sequence ID" value="GFS04257.1"/>
    <property type="molecule type" value="Genomic_DNA"/>
</dbReference>
<organism evidence="1 2">
    <name type="scientific">Elysia marginata</name>
    <dbReference type="NCBI Taxonomy" id="1093978"/>
    <lineage>
        <taxon>Eukaryota</taxon>
        <taxon>Metazoa</taxon>
        <taxon>Spiralia</taxon>
        <taxon>Lophotrochozoa</taxon>
        <taxon>Mollusca</taxon>
        <taxon>Gastropoda</taxon>
        <taxon>Heterobranchia</taxon>
        <taxon>Euthyneura</taxon>
        <taxon>Panpulmonata</taxon>
        <taxon>Sacoglossa</taxon>
        <taxon>Placobranchoidea</taxon>
        <taxon>Plakobranchidae</taxon>
        <taxon>Elysia</taxon>
    </lineage>
</organism>
<reference evidence="1 2" key="1">
    <citation type="journal article" date="2021" name="Elife">
        <title>Chloroplast acquisition without the gene transfer in kleptoplastic sea slugs, Plakobranchus ocellatus.</title>
        <authorList>
            <person name="Maeda T."/>
            <person name="Takahashi S."/>
            <person name="Yoshida T."/>
            <person name="Shimamura S."/>
            <person name="Takaki Y."/>
            <person name="Nagai Y."/>
            <person name="Toyoda A."/>
            <person name="Suzuki Y."/>
            <person name="Arimoto A."/>
            <person name="Ishii H."/>
            <person name="Satoh N."/>
            <person name="Nishiyama T."/>
            <person name="Hasebe M."/>
            <person name="Maruyama T."/>
            <person name="Minagawa J."/>
            <person name="Obokata J."/>
            <person name="Shigenobu S."/>
        </authorList>
    </citation>
    <scope>NUCLEOTIDE SEQUENCE [LARGE SCALE GENOMIC DNA]</scope>
</reference>
<dbReference type="Proteomes" id="UP000762676">
    <property type="component" value="Unassembled WGS sequence"/>
</dbReference>
<sequence>MVHKLNSNLINRAIKHEKSKTSRLSNSQYGSIKDLTGGYGCEGENHSILCPAVLCVHLILPWGQPLDGSRLHMIIPRPKCLNLCRCLQEEDEDMPQIPLFV</sequence>
<gene>
    <name evidence="1" type="ORF">ElyMa_001170200</name>
</gene>
<accession>A0AAV4I5J3</accession>
<evidence type="ECO:0000313" key="2">
    <source>
        <dbReference type="Proteomes" id="UP000762676"/>
    </source>
</evidence>
<dbReference type="AlphaFoldDB" id="A0AAV4I5J3"/>
<protein>
    <submittedName>
        <fullName evidence="1">Uncharacterized protein</fullName>
    </submittedName>
</protein>
<keyword evidence="2" id="KW-1185">Reference proteome</keyword>
<evidence type="ECO:0000313" key="1">
    <source>
        <dbReference type="EMBL" id="GFS04257.1"/>
    </source>
</evidence>
<name>A0AAV4I5J3_9GAST</name>
<proteinExistence type="predicted"/>